<dbReference type="PANTHER" id="PTHR30469:SF36">
    <property type="entry name" value="BLL3903 PROTEIN"/>
    <property type="match status" value="1"/>
</dbReference>
<evidence type="ECO:0000256" key="1">
    <source>
        <dbReference type="ARBA" id="ARBA00004236"/>
    </source>
</evidence>
<keyword evidence="3" id="KW-0997">Cell inner membrane</keyword>
<organism evidence="8">
    <name type="scientific">mine drainage metagenome</name>
    <dbReference type="NCBI Taxonomy" id="410659"/>
    <lineage>
        <taxon>unclassified sequences</taxon>
        <taxon>metagenomes</taxon>
        <taxon>ecological metagenomes</taxon>
    </lineage>
</organism>
<dbReference type="InterPro" id="IPR058625">
    <property type="entry name" value="MdtA-like_BSH"/>
</dbReference>
<dbReference type="Gene3D" id="2.40.420.20">
    <property type="match status" value="1"/>
</dbReference>
<dbReference type="InterPro" id="IPR058626">
    <property type="entry name" value="MdtA-like_b-barrel"/>
</dbReference>
<reference evidence="8" key="1">
    <citation type="submission" date="2016-10" db="EMBL/GenBank/DDBJ databases">
        <title>Sequence of Gallionella enrichment culture.</title>
        <authorList>
            <person name="Poehlein A."/>
            <person name="Muehling M."/>
            <person name="Daniel R."/>
        </authorList>
    </citation>
    <scope>NUCLEOTIDE SEQUENCE</scope>
</reference>
<dbReference type="Gene3D" id="2.40.30.170">
    <property type="match status" value="1"/>
</dbReference>
<dbReference type="GO" id="GO:1990281">
    <property type="term" value="C:efflux pump complex"/>
    <property type="evidence" value="ECO:0007669"/>
    <property type="project" value="TreeGrafter"/>
</dbReference>
<dbReference type="EMBL" id="MLJW01002602">
    <property type="protein sequence ID" value="OIQ74164.1"/>
    <property type="molecule type" value="Genomic_DNA"/>
</dbReference>
<keyword evidence="4" id="KW-0472">Membrane</keyword>
<comment type="caution">
    <text evidence="8">The sequence shown here is derived from an EMBL/GenBank/DDBJ whole genome shotgun (WGS) entry which is preliminary data.</text>
</comment>
<dbReference type="NCBIfam" id="TIGR01730">
    <property type="entry name" value="RND_mfp"/>
    <property type="match status" value="1"/>
</dbReference>
<dbReference type="Gene3D" id="1.10.287.470">
    <property type="entry name" value="Helix hairpin bin"/>
    <property type="match status" value="1"/>
</dbReference>
<dbReference type="Pfam" id="PF25917">
    <property type="entry name" value="BSH_RND"/>
    <property type="match status" value="1"/>
</dbReference>
<dbReference type="GO" id="GO:0015562">
    <property type="term" value="F:efflux transmembrane transporter activity"/>
    <property type="evidence" value="ECO:0007669"/>
    <property type="project" value="TreeGrafter"/>
</dbReference>
<dbReference type="Gene3D" id="2.40.50.100">
    <property type="match status" value="1"/>
</dbReference>
<dbReference type="SUPFAM" id="SSF111369">
    <property type="entry name" value="HlyD-like secretion proteins"/>
    <property type="match status" value="1"/>
</dbReference>
<dbReference type="PANTHER" id="PTHR30469">
    <property type="entry name" value="MULTIDRUG RESISTANCE PROTEIN MDTA"/>
    <property type="match status" value="1"/>
</dbReference>
<feature type="domain" description="Multidrug resistance protein MdtA-like alpha-helical hairpin" evidence="5">
    <location>
        <begin position="115"/>
        <end position="184"/>
    </location>
</feature>
<name>A0A1J5Q2R4_9ZZZZ</name>
<gene>
    <name evidence="8" type="primary">mdtA_40</name>
    <name evidence="8" type="ORF">GALL_441870</name>
</gene>
<accession>A0A1J5Q2R4</accession>
<dbReference type="Pfam" id="PF25944">
    <property type="entry name" value="Beta-barrel_RND"/>
    <property type="match status" value="1"/>
</dbReference>
<protein>
    <submittedName>
        <fullName evidence="8">Multidrug resistance protein MdtA</fullName>
    </submittedName>
</protein>
<dbReference type="PROSITE" id="PS51257">
    <property type="entry name" value="PROKAR_LIPOPROTEIN"/>
    <property type="match status" value="1"/>
</dbReference>
<evidence type="ECO:0000259" key="5">
    <source>
        <dbReference type="Pfam" id="PF25876"/>
    </source>
</evidence>
<evidence type="ECO:0000259" key="7">
    <source>
        <dbReference type="Pfam" id="PF25944"/>
    </source>
</evidence>
<feature type="domain" description="Multidrug resistance protein MdtA-like beta-barrel" evidence="7">
    <location>
        <begin position="220"/>
        <end position="299"/>
    </location>
</feature>
<evidence type="ECO:0000256" key="3">
    <source>
        <dbReference type="ARBA" id="ARBA00022519"/>
    </source>
</evidence>
<dbReference type="AlphaFoldDB" id="A0A1J5Q2R4"/>
<evidence type="ECO:0000259" key="6">
    <source>
        <dbReference type="Pfam" id="PF25917"/>
    </source>
</evidence>
<keyword evidence="2" id="KW-1003">Cell membrane</keyword>
<comment type="subcellular location">
    <subcellularLocation>
        <location evidence="1">Cell membrane</location>
    </subcellularLocation>
</comment>
<dbReference type="InterPro" id="IPR058624">
    <property type="entry name" value="MdtA-like_HH"/>
</dbReference>
<evidence type="ECO:0000256" key="2">
    <source>
        <dbReference type="ARBA" id="ARBA00022475"/>
    </source>
</evidence>
<proteinExistence type="predicted"/>
<evidence type="ECO:0000313" key="8">
    <source>
        <dbReference type="EMBL" id="OIQ74164.1"/>
    </source>
</evidence>
<feature type="domain" description="Multidrug resistance protein MdtA-like barrel-sandwich hybrid" evidence="6">
    <location>
        <begin position="75"/>
        <end position="214"/>
    </location>
</feature>
<evidence type="ECO:0000256" key="4">
    <source>
        <dbReference type="ARBA" id="ARBA00023136"/>
    </source>
</evidence>
<dbReference type="InterPro" id="IPR006143">
    <property type="entry name" value="RND_pump_MFP"/>
</dbReference>
<sequence>MMKITFACSRRAATCGLAVALLFAILAGCSGKPGAGAAAAQSGKLPVVSVSTVQAQKRDFPVLLEATGTVTPVSSVDVRSQLTSVIGKVHFREGQFVKAGAVLFTLDARSQQASLNKALAQLAKDNAALADARRLLRRNQQLLAQGFISQAGLDTAQTQVDAMVAQVNADRAAVQDARVILSYARITAPGSGRAGSVNVFAGSSVQANLSTLVTITQLDPVAVAFNLPQRDLSTSLTSLKGPAKEVTATLPDGGGSFTGQLQFVDNAVDLNSGTVKVKALFKNSDAKLWPGAFVTISMLTRTLKDVVVVPQATIIQGARGDLVYSVVDGKATVRPVKVLYAQGLDAAVTGVAPGEKVVLDGRQNLRPGAPVKEIANAPASSGAL</sequence>
<dbReference type="Pfam" id="PF25876">
    <property type="entry name" value="HH_MFP_RND"/>
    <property type="match status" value="1"/>
</dbReference>